<evidence type="ECO:0000313" key="8">
    <source>
        <dbReference type="Proteomes" id="UP000632222"/>
    </source>
</evidence>
<accession>A0ABQ2CVJ8</accession>
<keyword evidence="4 5" id="KW-0472">Membrane</keyword>
<feature type="transmembrane region" description="Helical" evidence="5">
    <location>
        <begin position="374"/>
        <end position="390"/>
    </location>
</feature>
<comment type="caution">
    <text evidence="7">The sequence shown here is derived from an EMBL/GenBank/DDBJ whole genome shotgun (WGS) entry which is preliminary data.</text>
</comment>
<evidence type="ECO:0000256" key="3">
    <source>
        <dbReference type="ARBA" id="ARBA00022989"/>
    </source>
</evidence>
<feature type="transmembrane region" description="Helical" evidence="5">
    <location>
        <begin position="347"/>
        <end position="367"/>
    </location>
</feature>
<proteinExistence type="predicted"/>
<feature type="transmembrane region" description="Helical" evidence="5">
    <location>
        <begin position="215"/>
        <end position="232"/>
    </location>
</feature>
<evidence type="ECO:0000256" key="4">
    <source>
        <dbReference type="ARBA" id="ARBA00023136"/>
    </source>
</evidence>
<feature type="domain" description="O-antigen ligase-related" evidence="6">
    <location>
        <begin position="214"/>
        <end position="356"/>
    </location>
</feature>
<name>A0ABQ2CVJ8_9DEIO</name>
<feature type="transmembrane region" description="Helical" evidence="5">
    <location>
        <begin position="164"/>
        <end position="183"/>
    </location>
</feature>
<protein>
    <recommendedName>
        <fullName evidence="6">O-antigen ligase-related domain-containing protein</fullName>
    </recommendedName>
</protein>
<organism evidence="7 8">
    <name type="scientific">Deinococcus roseus</name>
    <dbReference type="NCBI Taxonomy" id="392414"/>
    <lineage>
        <taxon>Bacteria</taxon>
        <taxon>Thermotogati</taxon>
        <taxon>Deinococcota</taxon>
        <taxon>Deinococci</taxon>
        <taxon>Deinococcales</taxon>
        <taxon>Deinococcaceae</taxon>
        <taxon>Deinococcus</taxon>
    </lineage>
</organism>
<dbReference type="PANTHER" id="PTHR37422:SF23">
    <property type="entry name" value="TEICHURONIC ACID BIOSYNTHESIS PROTEIN TUAE"/>
    <property type="match status" value="1"/>
</dbReference>
<evidence type="ECO:0000256" key="1">
    <source>
        <dbReference type="ARBA" id="ARBA00004141"/>
    </source>
</evidence>
<dbReference type="InterPro" id="IPR051533">
    <property type="entry name" value="WaaL-like"/>
</dbReference>
<gene>
    <name evidence="7" type="ORF">GCM10008938_08740</name>
</gene>
<feature type="transmembrane region" description="Helical" evidence="5">
    <location>
        <begin position="190"/>
        <end position="209"/>
    </location>
</feature>
<dbReference type="Pfam" id="PF04932">
    <property type="entry name" value="Wzy_C"/>
    <property type="match status" value="1"/>
</dbReference>
<feature type="transmembrane region" description="Helical" evidence="5">
    <location>
        <begin position="40"/>
        <end position="58"/>
    </location>
</feature>
<evidence type="ECO:0000259" key="6">
    <source>
        <dbReference type="Pfam" id="PF04932"/>
    </source>
</evidence>
<dbReference type="EMBL" id="BMOD01000002">
    <property type="protein sequence ID" value="GGJ24866.1"/>
    <property type="molecule type" value="Genomic_DNA"/>
</dbReference>
<feature type="transmembrane region" description="Helical" evidence="5">
    <location>
        <begin position="94"/>
        <end position="113"/>
    </location>
</feature>
<dbReference type="RefSeq" id="WP_189000427.1">
    <property type="nucleotide sequence ID" value="NZ_BMOD01000002.1"/>
</dbReference>
<feature type="transmembrane region" description="Helical" evidence="5">
    <location>
        <begin position="120"/>
        <end position="138"/>
    </location>
</feature>
<evidence type="ECO:0000256" key="2">
    <source>
        <dbReference type="ARBA" id="ARBA00022692"/>
    </source>
</evidence>
<reference evidence="8" key="1">
    <citation type="journal article" date="2019" name="Int. J. Syst. Evol. Microbiol.">
        <title>The Global Catalogue of Microorganisms (GCM) 10K type strain sequencing project: providing services to taxonomists for standard genome sequencing and annotation.</title>
        <authorList>
            <consortium name="The Broad Institute Genomics Platform"/>
            <consortium name="The Broad Institute Genome Sequencing Center for Infectious Disease"/>
            <person name="Wu L."/>
            <person name="Ma J."/>
        </authorList>
    </citation>
    <scope>NUCLEOTIDE SEQUENCE [LARGE SCALE GENOMIC DNA]</scope>
    <source>
        <strain evidence="8">JCM 14370</strain>
    </source>
</reference>
<sequence>MSKNSKISHFFRVLSVILCSLAICSTFVSGGGGTDRGMMIVVVAGCLATLMTLVTVLLDRQVQLSRTWTLLLLAFLGWIWYSITQAVYFKDGFMWAGVWTAVLGLSFSVHYLARGKLSGFFQGIFLLSCLLSLAVSYTELQHINFPLQKELVPNPNSPALTGPYFNAAHFGGYLIFCNALLMGTLLFRRFHWYTLPVLGLLVYANWISFKTDSSSIPVVLLTLPIMLLLWVISKNWKVGAALTAVAVGVGVWGASFFISPAGQQWFENNKQHIGLNNSWSKFLEGRTAVWDYGKRIWNDHTLTGAGVGQFAVLSPVYRRDPRVTTASVDQQFVNYAHSDSLQIGSELGWVGIALFAALLLYTLIHGLKTRKTETLIAAGAVLGYLLSGIYDAHITAIPATMLVFYAFLGLAHHKPVQVSSLMVDSGTSSRKIERTER</sequence>
<evidence type="ECO:0000313" key="7">
    <source>
        <dbReference type="EMBL" id="GGJ24866.1"/>
    </source>
</evidence>
<feature type="transmembrane region" description="Helical" evidence="5">
    <location>
        <begin position="239"/>
        <end position="258"/>
    </location>
</feature>
<dbReference type="PANTHER" id="PTHR37422">
    <property type="entry name" value="TEICHURONIC ACID BIOSYNTHESIS PROTEIN TUAE"/>
    <property type="match status" value="1"/>
</dbReference>
<feature type="transmembrane region" description="Helical" evidence="5">
    <location>
        <begin position="70"/>
        <end position="88"/>
    </location>
</feature>
<dbReference type="InterPro" id="IPR007016">
    <property type="entry name" value="O-antigen_ligase-rel_domated"/>
</dbReference>
<evidence type="ECO:0000256" key="5">
    <source>
        <dbReference type="SAM" id="Phobius"/>
    </source>
</evidence>
<keyword evidence="8" id="KW-1185">Reference proteome</keyword>
<dbReference type="Proteomes" id="UP000632222">
    <property type="component" value="Unassembled WGS sequence"/>
</dbReference>
<keyword evidence="3 5" id="KW-1133">Transmembrane helix</keyword>
<comment type="subcellular location">
    <subcellularLocation>
        <location evidence="1">Membrane</location>
        <topology evidence="1">Multi-pass membrane protein</topology>
    </subcellularLocation>
</comment>
<keyword evidence="2 5" id="KW-0812">Transmembrane</keyword>